<evidence type="ECO:0008006" key="5">
    <source>
        <dbReference type="Google" id="ProtNLM"/>
    </source>
</evidence>
<comment type="caution">
    <text evidence="3">The sequence shown here is derived from an EMBL/GenBank/DDBJ whole genome shotgun (WGS) entry which is preliminary data.</text>
</comment>
<organism evidence="3 4">
    <name type="scientific">Gordonia phosphorivorans</name>
    <dbReference type="NCBI Taxonomy" id="1056982"/>
    <lineage>
        <taxon>Bacteria</taxon>
        <taxon>Bacillati</taxon>
        <taxon>Actinomycetota</taxon>
        <taxon>Actinomycetes</taxon>
        <taxon>Mycobacteriales</taxon>
        <taxon>Gordoniaceae</taxon>
        <taxon>Gordonia</taxon>
    </lineage>
</organism>
<dbReference type="Proteomes" id="UP001589783">
    <property type="component" value="Unassembled WGS sequence"/>
</dbReference>
<evidence type="ECO:0000313" key="4">
    <source>
        <dbReference type="Proteomes" id="UP001589783"/>
    </source>
</evidence>
<dbReference type="EMBL" id="JBHLWV010000028">
    <property type="protein sequence ID" value="MFC0316282.1"/>
    <property type="molecule type" value="Genomic_DNA"/>
</dbReference>
<sequence>MRFNPPPNWPRPPHPDWQPPADWHPDPRWGPPPPGWSRWVDEPRPASALRRRLTHPVWATVATLVTVVGIVLAVLPTLGSGDVPDAEFAAVSLSRPVDITAEEFNVSSHDRITRPDISASSVDLTIKNNTDVPLAYSRLEAELLGESSWDCHRSGGEVVVDASYAVSLPWGPGNSGLQSTELPIDFTVPPEAAARMDMTIGPDRETYGIMLFAVRVTLYAEGAGTLTTPPLVLLTEPKSTENHLEWARKQVGFRLGEQCLAEYLADVDAFIDRDALVSPAAEEWLAGLRSMKD</sequence>
<evidence type="ECO:0000256" key="1">
    <source>
        <dbReference type="SAM" id="MobiDB-lite"/>
    </source>
</evidence>
<feature type="region of interest" description="Disordered" evidence="1">
    <location>
        <begin position="1"/>
        <end position="29"/>
    </location>
</feature>
<evidence type="ECO:0000256" key="2">
    <source>
        <dbReference type="SAM" id="Phobius"/>
    </source>
</evidence>
<proteinExistence type="predicted"/>
<accession>A0ABV6HCF9</accession>
<keyword evidence="4" id="KW-1185">Reference proteome</keyword>
<dbReference type="RefSeq" id="WP_382365822.1">
    <property type="nucleotide sequence ID" value="NZ_JBHLWV010000028.1"/>
</dbReference>
<keyword evidence="2" id="KW-0472">Membrane</keyword>
<keyword evidence="2" id="KW-0812">Transmembrane</keyword>
<gene>
    <name evidence="3" type="ORF">ACFFJD_15655</name>
</gene>
<name>A0ABV6HCF9_9ACTN</name>
<keyword evidence="2" id="KW-1133">Transmembrane helix</keyword>
<protein>
    <recommendedName>
        <fullName evidence="5">DUF4352 domain-containing protein</fullName>
    </recommendedName>
</protein>
<evidence type="ECO:0000313" key="3">
    <source>
        <dbReference type="EMBL" id="MFC0316282.1"/>
    </source>
</evidence>
<feature type="transmembrane region" description="Helical" evidence="2">
    <location>
        <begin position="57"/>
        <end position="78"/>
    </location>
</feature>
<feature type="compositionally biased region" description="Pro residues" evidence="1">
    <location>
        <begin position="1"/>
        <end position="18"/>
    </location>
</feature>
<reference evidence="3 4" key="1">
    <citation type="submission" date="2024-09" db="EMBL/GenBank/DDBJ databases">
        <authorList>
            <person name="Sun Q."/>
            <person name="Mori K."/>
        </authorList>
    </citation>
    <scope>NUCLEOTIDE SEQUENCE [LARGE SCALE GENOMIC DNA]</scope>
    <source>
        <strain evidence="3 4">CCM 7957</strain>
    </source>
</reference>